<keyword evidence="3" id="KW-1185">Reference proteome</keyword>
<feature type="region of interest" description="Disordered" evidence="1">
    <location>
        <begin position="1"/>
        <end position="85"/>
    </location>
</feature>
<dbReference type="AlphaFoldDB" id="A0A5J5FAH9"/>
<evidence type="ECO:0000313" key="2">
    <source>
        <dbReference type="EMBL" id="KAA8914082.1"/>
    </source>
</evidence>
<feature type="compositionally biased region" description="Basic and acidic residues" evidence="1">
    <location>
        <begin position="58"/>
        <end position="67"/>
    </location>
</feature>
<reference evidence="2 3" key="1">
    <citation type="submission" date="2019-09" db="EMBL/GenBank/DDBJ databases">
        <title>Draft genome of the ectomycorrhizal ascomycete Sphaerosporella brunnea.</title>
        <authorList>
            <consortium name="DOE Joint Genome Institute"/>
            <person name="Benucci G.M."/>
            <person name="Marozzi G."/>
            <person name="Antonielli L."/>
            <person name="Sanchez S."/>
            <person name="Marco P."/>
            <person name="Wang X."/>
            <person name="Falini L.B."/>
            <person name="Barry K."/>
            <person name="Haridas S."/>
            <person name="Lipzen A."/>
            <person name="Labutti K."/>
            <person name="Grigoriev I.V."/>
            <person name="Murat C."/>
            <person name="Martin F."/>
            <person name="Albertini E."/>
            <person name="Donnini D."/>
            <person name="Bonito G."/>
        </authorList>
    </citation>
    <scope>NUCLEOTIDE SEQUENCE [LARGE SCALE GENOMIC DNA]</scope>
    <source>
        <strain evidence="2 3">Sb_GMNB300</strain>
    </source>
</reference>
<organism evidence="2 3">
    <name type="scientific">Sphaerosporella brunnea</name>
    <dbReference type="NCBI Taxonomy" id="1250544"/>
    <lineage>
        <taxon>Eukaryota</taxon>
        <taxon>Fungi</taxon>
        <taxon>Dikarya</taxon>
        <taxon>Ascomycota</taxon>
        <taxon>Pezizomycotina</taxon>
        <taxon>Pezizomycetes</taxon>
        <taxon>Pezizales</taxon>
        <taxon>Pyronemataceae</taxon>
        <taxon>Sphaerosporella</taxon>
    </lineage>
</organism>
<name>A0A5J5FAH9_9PEZI</name>
<protein>
    <submittedName>
        <fullName evidence="2">Uncharacterized protein</fullName>
    </submittedName>
</protein>
<accession>A0A5J5FAH9</accession>
<proteinExistence type="predicted"/>
<evidence type="ECO:0000313" key="3">
    <source>
        <dbReference type="Proteomes" id="UP000326924"/>
    </source>
</evidence>
<gene>
    <name evidence="2" type="ORF">FN846DRAFT_886208</name>
</gene>
<comment type="caution">
    <text evidence="2">The sequence shown here is derived from an EMBL/GenBank/DDBJ whole genome shotgun (WGS) entry which is preliminary data.</text>
</comment>
<evidence type="ECO:0000256" key="1">
    <source>
        <dbReference type="SAM" id="MobiDB-lite"/>
    </source>
</evidence>
<dbReference type="EMBL" id="VXIS01000009">
    <property type="protein sequence ID" value="KAA8914082.1"/>
    <property type="molecule type" value="Genomic_DNA"/>
</dbReference>
<dbReference type="Proteomes" id="UP000326924">
    <property type="component" value="Unassembled WGS sequence"/>
</dbReference>
<sequence length="220" mass="24397">MTTPKTERNPPPPHTSHKRSRSPSCDLDDDDDYNPTPCPRACKKPKRAGSGSAADPIDLTHDSDPARNKQRAASPPPPGTAANPIDLTIEAPTATPSEEEQWLHRNFPRRRPNTMSGVTWTTFWPARPAADNFGRIRVGRTCYYDHADHCECSLLSGVTCSQMLTFVVVRDLDELAKPVPGASGRADFGRASLRTRLREAGIRAPIVRVLEERRLGYFWG</sequence>
<dbReference type="InParanoid" id="A0A5J5FAH9"/>